<dbReference type="EMBL" id="KZ613954">
    <property type="protein sequence ID" value="PMD34452.1"/>
    <property type="molecule type" value="Genomic_DNA"/>
</dbReference>
<evidence type="ECO:0000256" key="1">
    <source>
        <dbReference type="SAM" id="Phobius"/>
    </source>
</evidence>
<keyword evidence="1" id="KW-0812">Transmembrane</keyword>
<name>A0A2J6R7G3_HYAVF</name>
<keyword evidence="1" id="KW-1133">Transmembrane helix</keyword>
<organism evidence="2 3">
    <name type="scientific">Hyaloscypha variabilis (strain UAMH 11265 / GT02V1 / F)</name>
    <name type="common">Meliniomyces variabilis</name>
    <dbReference type="NCBI Taxonomy" id="1149755"/>
    <lineage>
        <taxon>Eukaryota</taxon>
        <taxon>Fungi</taxon>
        <taxon>Dikarya</taxon>
        <taxon>Ascomycota</taxon>
        <taxon>Pezizomycotina</taxon>
        <taxon>Leotiomycetes</taxon>
        <taxon>Helotiales</taxon>
        <taxon>Hyaloscyphaceae</taxon>
        <taxon>Hyaloscypha</taxon>
        <taxon>Hyaloscypha variabilis</taxon>
    </lineage>
</organism>
<proteinExistence type="predicted"/>
<accession>A0A2J6R7G3</accession>
<feature type="transmembrane region" description="Helical" evidence="1">
    <location>
        <begin position="34"/>
        <end position="58"/>
    </location>
</feature>
<dbReference type="AlphaFoldDB" id="A0A2J6R7G3"/>
<dbReference type="Proteomes" id="UP000235786">
    <property type="component" value="Unassembled WGS sequence"/>
</dbReference>
<protein>
    <submittedName>
        <fullName evidence="2">Uncharacterized protein</fullName>
    </submittedName>
</protein>
<reference evidence="2 3" key="1">
    <citation type="submission" date="2016-04" db="EMBL/GenBank/DDBJ databases">
        <title>A degradative enzymes factory behind the ericoid mycorrhizal symbiosis.</title>
        <authorList>
            <consortium name="DOE Joint Genome Institute"/>
            <person name="Martino E."/>
            <person name="Morin E."/>
            <person name="Grelet G."/>
            <person name="Kuo A."/>
            <person name="Kohler A."/>
            <person name="Daghino S."/>
            <person name="Barry K."/>
            <person name="Choi C."/>
            <person name="Cichocki N."/>
            <person name="Clum A."/>
            <person name="Copeland A."/>
            <person name="Hainaut M."/>
            <person name="Haridas S."/>
            <person name="Labutti K."/>
            <person name="Lindquist E."/>
            <person name="Lipzen A."/>
            <person name="Khouja H.-R."/>
            <person name="Murat C."/>
            <person name="Ohm R."/>
            <person name="Olson A."/>
            <person name="Spatafora J."/>
            <person name="Veneault-Fourrey C."/>
            <person name="Henrissat B."/>
            <person name="Grigoriev I."/>
            <person name="Martin F."/>
            <person name="Perotto S."/>
        </authorList>
    </citation>
    <scope>NUCLEOTIDE SEQUENCE [LARGE SCALE GENOMIC DNA]</scope>
    <source>
        <strain evidence="2 3">F</strain>
    </source>
</reference>
<evidence type="ECO:0000313" key="2">
    <source>
        <dbReference type="EMBL" id="PMD34452.1"/>
    </source>
</evidence>
<keyword evidence="3" id="KW-1185">Reference proteome</keyword>
<gene>
    <name evidence="2" type="ORF">L207DRAFT_589050</name>
</gene>
<feature type="transmembrane region" description="Helical" evidence="1">
    <location>
        <begin position="110"/>
        <end position="130"/>
    </location>
</feature>
<evidence type="ECO:0000313" key="3">
    <source>
        <dbReference type="Proteomes" id="UP000235786"/>
    </source>
</evidence>
<keyword evidence="1" id="KW-0472">Membrane</keyword>
<feature type="transmembrane region" description="Helical" evidence="1">
    <location>
        <begin position="556"/>
        <end position="585"/>
    </location>
</feature>
<dbReference type="OrthoDB" id="3557131at2759"/>
<sequence length="679" mass="74264">MSSNQTIYVGVWTNWSKGAISGSTLTLPVRDGSILIALLALFIQIAGTQSWSIFCFIAHQLRTSKNAKDGLYHQQQATLRNNSSDIATVWRLASISLAWRSHGIRSTRKSFVLVVTGLCHLLAFGVAGLLSSHFTTVGNEVLLAQNPACGAYLLLNTTEAANQTGNIEVYLKNSVQTSQQYVQHCLAQQANLPQCNRLERSRLSWTSKSNVPCPFTGGICLGPVNSSLYFDSGLIDSREDLGVNGNDASRVQYRKTATCNPLTTNGHVLVTNSTFGSNVVGLAAAFYGPNVELPATEAGAGESLQNATYFNVDISEYKTVYDYIGSSGYKIYAVTSYPLAKSAGFDAIPELSSPNRSVTLVFETFSGGYTGPNDDLWLAAHVLQPGQSPEDIYTPDSPINVLACTEQHQFCNPTLSSNGSKRCTPLQSMDQVTFHDPEGNASLFDNDYQQTIAKIIYQSTITSSWELVARALDPPLLADSLVHNGISDPLPNNQWIQEAENWFAIMMANLQQLVVDTATSAPGIDPQYYLNSADDNSGVQQYCRNQIIRQDDFTNFSILGIIVIFVVGGLIICVSWVLETVVGYLQIRFQRGLYRRIRWKLDSTLQLQRIAFEGADMGTWSHDAEDVPVTEKAEKFAPATDRDEWHTRARGGSVGKLLPADRGAGYGGVGDAVSERNFF</sequence>